<dbReference type="Gene3D" id="1.10.3730.20">
    <property type="match status" value="1"/>
</dbReference>
<evidence type="ECO:0000256" key="4">
    <source>
        <dbReference type="ARBA" id="ARBA00022692"/>
    </source>
</evidence>
<feature type="transmembrane region" description="Helical" evidence="7">
    <location>
        <begin position="31"/>
        <end position="52"/>
    </location>
</feature>
<evidence type="ECO:0000313" key="8">
    <source>
        <dbReference type="EMBL" id="AYQ55687.1"/>
    </source>
</evidence>
<proteinExistence type="predicted"/>
<name>A0A3G3IIL1_9ARCH</name>
<evidence type="ECO:0000256" key="5">
    <source>
        <dbReference type="ARBA" id="ARBA00022989"/>
    </source>
</evidence>
<feature type="transmembrane region" description="Helical" evidence="7">
    <location>
        <begin position="95"/>
        <end position="112"/>
    </location>
</feature>
<dbReference type="Pfam" id="PF00893">
    <property type="entry name" value="Multi_Drug_Res"/>
    <property type="match status" value="1"/>
</dbReference>
<evidence type="ECO:0000256" key="7">
    <source>
        <dbReference type="SAM" id="Phobius"/>
    </source>
</evidence>
<dbReference type="InterPro" id="IPR037185">
    <property type="entry name" value="EmrE-like"/>
</dbReference>
<dbReference type="Proteomes" id="UP000273278">
    <property type="component" value="Chromosome"/>
</dbReference>
<gene>
    <name evidence="8" type="ORF">BKD89_07785</name>
</gene>
<sequence length="114" mass="12137">MAWVILIIASCIEPIWVTCLDKSESFKHKGWGIAAVVLVLLCLYLLAYAVGMTDSNGENYIGPGVAYAVLAGIGATGIVAVGRVLYREKLTPRRLFFVALIVIGIIGTRLAGGL</sequence>
<dbReference type="SUPFAM" id="SSF103481">
    <property type="entry name" value="Multidrug resistance efflux transporter EmrE"/>
    <property type="match status" value="1"/>
</dbReference>
<feature type="transmembrane region" description="Helical" evidence="7">
    <location>
        <begin position="64"/>
        <end position="86"/>
    </location>
</feature>
<dbReference type="GO" id="GO:0005886">
    <property type="term" value="C:plasma membrane"/>
    <property type="evidence" value="ECO:0007669"/>
    <property type="project" value="UniProtKB-SubCell"/>
</dbReference>
<dbReference type="InterPro" id="IPR045324">
    <property type="entry name" value="Small_multidrug_res"/>
</dbReference>
<keyword evidence="3" id="KW-1003">Cell membrane</keyword>
<dbReference type="AlphaFoldDB" id="A0A3G3IIL1"/>
<dbReference type="GO" id="GO:0022857">
    <property type="term" value="F:transmembrane transporter activity"/>
    <property type="evidence" value="ECO:0007669"/>
    <property type="project" value="InterPro"/>
</dbReference>
<reference evidence="8 9" key="1">
    <citation type="submission" date="2016-10" db="EMBL/GenBank/DDBJ databases">
        <title>Complete genome of the TMA-utilizing, human hosted archaeon Methanomethylophilus alvus Gen. nov, sp. nov., strain Mx-05, derived from a pure culture.</title>
        <authorList>
            <person name="Brugere J.-F."/>
            <person name="Ben Hania W."/>
            <person name="Chaudhary P.P."/>
            <person name="Gaci N."/>
            <person name="Borrel G."/>
            <person name="Cao Van Tuat L."/>
            <person name="Fardeau M.-L."/>
            <person name="Harris H.M.B."/>
            <person name="O'Toole P.W."/>
            <person name="Ollivier B."/>
        </authorList>
    </citation>
    <scope>NUCLEOTIDE SEQUENCE [LARGE SCALE GENOMIC DNA]</scope>
    <source>
        <strain evidence="8 9">Mx-05</strain>
    </source>
</reference>
<evidence type="ECO:0000256" key="3">
    <source>
        <dbReference type="ARBA" id="ARBA00022475"/>
    </source>
</evidence>
<dbReference type="PANTHER" id="PTHR30561">
    <property type="entry name" value="SMR FAMILY PROTON-DEPENDENT DRUG EFFLUX TRANSPORTER SUGE"/>
    <property type="match status" value="1"/>
</dbReference>
<comment type="subcellular location">
    <subcellularLocation>
        <location evidence="1">Cell membrane</location>
        <topology evidence="1">Multi-pass membrane protein</topology>
    </subcellularLocation>
</comment>
<keyword evidence="4 7" id="KW-0812">Transmembrane</keyword>
<accession>A0A3G3IIL1</accession>
<evidence type="ECO:0000256" key="1">
    <source>
        <dbReference type="ARBA" id="ARBA00004651"/>
    </source>
</evidence>
<organism evidence="8 9">
    <name type="scientific">Methanomethylophilus alvi</name>
    <dbReference type="NCBI Taxonomy" id="1291540"/>
    <lineage>
        <taxon>Archaea</taxon>
        <taxon>Methanobacteriati</taxon>
        <taxon>Thermoplasmatota</taxon>
        <taxon>Thermoplasmata</taxon>
        <taxon>Methanomassiliicoccales</taxon>
        <taxon>Methanomethylophilaceae</taxon>
        <taxon>Methanomethylophilus</taxon>
    </lineage>
</organism>
<evidence type="ECO:0000313" key="9">
    <source>
        <dbReference type="Proteomes" id="UP000273278"/>
    </source>
</evidence>
<dbReference type="PANTHER" id="PTHR30561:SF0">
    <property type="entry name" value="GUANIDINIUM EXPORTER"/>
    <property type="match status" value="1"/>
</dbReference>
<keyword evidence="5 7" id="KW-1133">Transmembrane helix</keyword>
<evidence type="ECO:0000256" key="6">
    <source>
        <dbReference type="ARBA" id="ARBA00023136"/>
    </source>
</evidence>
<dbReference type="EMBL" id="CP017686">
    <property type="protein sequence ID" value="AYQ55687.1"/>
    <property type="molecule type" value="Genomic_DNA"/>
</dbReference>
<evidence type="ECO:0000256" key="2">
    <source>
        <dbReference type="ARBA" id="ARBA00022448"/>
    </source>
</evidence>
<keyword evidence="6 7" id="KW-0472">Membrane</keyword>
<protein>
    <submittedName>
        <fullName evidence="8">Quaternary ammonium compound-resistance protein SugE</fullName>
    </submittedName>
</protein>
<dbReference type="InterPro" id="IPR000390">
    <property type="entry name" value="Small_drug/metabolite_transptr"/>
</dbReference>
<keyword evidence="2" id="KW-0813">Transport</keyword>